<sequence length="31" mass="3473">MGMADFVCFLTTIPKNPPVEHDLLVVEHSTM</sequence>
<evidence type="ECO:0000313" key="3">
    <source>
        <dbReference type="WBParaSite" id="HPLM_0002028401-mRNA-1"/>
    </source>
</evidence>
<dbReference type="EMBL" id="UZAF01022036">
    <property type="protein sequence ID" value="VDO82646.1"/>
    <property type="molecule type" value="Genomic_DNA"/>
</dbReference>
<name>A0A0N4X7E2_HAEPC</name>
<protein>
    <submittedName>
        <fullName evidence="1 3">Uncharacterized protein</fullName>
    </submittedName>
</protein>
<evidence type="ECO:0000313" key="1">
    <source>
        <dbReference type="EMBL" id="VDO82646.1"/>
    </source>
</evidence>
<organism evidence="3">
    <name type="scientific">Haemonchus placei</name>
    <name type="common">Barber's pole worm</name>
    <dbReference type="NCBI Taxonomy" id="6290"/>
    <lineage>
        <taxon>Eukaryota</taxon>
        <taxon>Metazoa</taxon>
        <taxon>Ecdysozoa</taxon>
        <taxon>Nematoda</taxon>
        <taxon>Chromadorea</taxon>
        <taxon>Rhabditida</taxon>
        <taxon>Rhabditina</taxon>
        <taxon>Rhabditomorpha</taxon>
        <taxon>Strongyloidea</taxon>
        <taxon>Trichostrongylidae</taxon>
        <taxon>Haemonchus</taxon>
    </lineage>
</organism>
<evidence type="ECO:0000313" key="2">
    <source>
        <dbReference type="Proteomes" id="UP000268014"/>
    </source>
</evidence>
<reference evidence="3" key="1">
    <citation type="submission" date="2017-02" db="UniProtKB">
        <authorList>
            <consortium name="WormBaseParasite"/>
        </authorList>
    </citation>
    <scope>IDENTIFICATION</scope>
</reference>
<accession>A0A0N4X7E2</accession>
<dbReference type="AlphaFoldDB" id="A0A0N4X7E2"/>
<keyword evidence="2" id="KW-1185">Reference proteome</keyword>
<dbReference type="WBParaSite" id="HPLM_0002028401-mRNA-1">
    <property type="protein sequence ID" value="HPLM_0002028401-mRNA-1"/>
    <property type="gene ID" value="HPLM_0002028401"/>
</dbReference>
<reference evidence="1 2" key="2">
    <citation type="submission" date="2018-11" db="EMBL/GenBank/DDBJ databases">
        <authorList>
            <consortium name="Pathogen Informatics"/>
        </authorList>
    </citation>
    <scope>NUCLEOTIDE SEQUENCE [LARGE SCALE GENOMIC DNA]</scope>
    <source>
        <strain evidence="1 2">MHpl1</strain>
    </source>
</reference>
<dbReference type="Proteomes" id="UP000268014">
    <property type="component" value="Unassembled WGS sequence"/>
</dbReference>
<proteinExistence type="predicted"/>
<gene>
    <name evidence="1" type="ORF">HPLM_LOCUS20276</name>
</gene>